<sequence length="72" mass="7774">MKKLSLEMLKLSSEEVLERSQMKSVIGGGRFRCTCYNSVGSWTGNYSDKATAEAQGGGDCASGIAQCYEIIQ</sequence>
<organism evidence="1 2">
    <name type="scientific">Algoriphagus alkaliphilus</name>
    <dbReference type="NCBI Taxonomy" id="279824"/>
    <lineage>
        <taxon>Bacteria</taxon>
        <taxon>Pseudomonadati</taxon>
        <taxon>Bacteroidota</taxon>
        <taxon>Cytophagia</taxon>
        <taxon>Cytophagales</taxon>
        <taxon>Cyclobacteriaceae</taxon>
        <taxon>Algoriphagus</taxon>
    </lineage>
</organism>
<dbReference type="NCBIfam" id="TIGR04149">
    <property type="entry name" value="GG_sam_targ_CFB"/>
    <property type="match status" value="1"/>
</dbReference>
<gene>
    <name evidence="1" type="ORF">SAMN03080617_03517</name>
</gene>
<dbReference type="Proteomes" id="UP000198756">
    <property type="component" value="Unassembled WGS sequence"/>
</dbReference>
<evidence type="ECO:0000313" key="2">
    <source>
        <dbReference type="Proteomes" id="UP000198756"/>
    </source>
</evidence>
<dbReference type="OrthoDB" id="828061at2"/>
<name>A0A1G5ZBG3_9BACT</name>
<evidence type="ECO:0000313" key="1">
    <source>
        <dbReference type="EMBL" id="SDA92144.1"/>
    </source>
</evidence>
<reference evidence="2" key="1">
    <citation type="submission" date="2016-10" db="EMBL/GenBank/DDBJ databases">
        <authorList>
            <person name="Varghese N."/>
            <person name="Submissions S."/>
        </authorList>
    </citation>
    <scope>NUCLEOTIDE SEQUENCE [LARGE SCALE GENOMIC DNA]</scope>
    <source>
        <strain evidence="2">DSM 22703</strain>
    </source>
</reference>
<proteinExistence type="predicted"/>
<dbReference type="RefSeq" id="WP_092732849.1">
    <property type="nucleotide sequence ID" value="NZ_FMXE01000031.1"/>
</dbReference>
<dbReference type="AlphaFoldDB" id="A0A1G5ZBG3"/>
<protein>
    <submittedName>
        <fullName evidence="1">Natural product</fullName>
    </submittedName>
</protein>
<accession>A0A1G5ZBG3</accession>
<dbReference type="InterPro" id="IPR026408">
    <property type="entry name" value="GG_sam_targ_CFB"/>
</dbReference>
<dbReference type="EMBL" id="FMXE01000031">
    <property type="protein sequence ID" value="SDA92144.1"/>
    <property type="molecule type" value="Genomic_DNA"/>
</dbReference>
<keyword evidence="2" id="KW-1185">Reference proteome</keyword>